<keyword evidence="3" id="KW-1185">Reference proteome</keyword>
<feature type="transmembrane region" description="Helical" evidence="1">
    <location>
        <begin position="83"/>
        <end position="105"/>
    </location>
</feature>
<feature type="transmembrane region" description="Helical" evidence="1">
    <location>
        <begin position="140"/>
        <end position="163"/>
    </location>
</feature>
<feature type="transmembrane region" description="Helical" evidence="1">
    <location>
        <begin position="44"/>
        <end position="62"/>
    </location>
</feature>
<dbReference type="RefSeq" id="WP_012819802.1">
    <property type="nucleotide sequence ID" value="NC_013407.1"/>
</dbReference>
<evidence type="ECO:0000313" key="3">
    <source>
        <dbReference type="Proteomes" id="UP000002063"/>
    </source>
</evidence>
<dbReference type="OrthoDB" id="383555at2157"/>
<dbReference type="STRING" id="579137.Metvu_0395"/>
<keyword evidence="1" id="KW-1133">Transmembrane helix</keyword>
<dbReference type="HOGENOM" id="CLU_120794_0_0_2"/>
<dbReference type="AlphaFoldDB" id="C9RFA6"/>
<feature type="transmembrane region" description="Helical" evidence="1">
    <location>
        <begin position="169"/>
        <end position="187"/>
    </location>
</feature>
<proteinExistence type="predicted"/>
<dbReference type="eggNOG" id="arCOG10680">
    <property type="taxonomic scope" value="Archaea"/>
</dbReference>
<dbReference type="Proteomes" id="UP000002063">
    <property type="component" value="Chromosome"/>
</dbReference>
<name>C9RFA6_METVM</name>
<keyword evidence="1" id="KW-0812">Transmembrane</keyword>
<dbReference type="GeneID" id="8512727"/>
<organism evidence="2 3">
    <name type="scientific">Methanocaldococcus vulcanius (strain ATCC 700851 / DSM 12094 / M7)</name>
    <name type="common">Methanococcus vulcanius</name>
    <dbReference type="NCBI Taxonomy" id="579137"/>
    <lineage>
        <taxon>Archaea</taxon>
        <taxon>Methanobacteriati</taxon>
        <taxon>Methanobacteriota</taxon>
        <taxon>Methanomada group</taxon>
        <taxon>Methanococci</taxon>
        <taxon>Methanococcales</taxon>
        <taxon>Methanocaldococcaceae</taxon>
        <taxon>Methanocaldococcus</taxon>
    </lineage>
</organism>
<feature type="transmembrane region" description="Helical" evidence="1">
    <location>
        <begin position="111"/>
        <end position="128"/>
    </location>
</feature>
<dbReference type="EMBL" id="CP001787">
    <property type="protein sequence ID" value="ACX72258.1"/>
    <property type="molecule type" value="Genomic_DNA"/>
</dbReference>
<gene>
    <name evidence="2" type="ordered locus">Metvu_0395</name>
</gene>
<sequence>MEKIEEIRNIALNVFIIILAMYIVVLIYTYLQTYIPYNMYYLEYHLKLVVEIFGIIVVLLYIPKLKDITYSFIKEFYNMFKKLSTGQIFVVLAILLLIYSAISLAFNREDYANAVAILSYYFLTFGVLNEFFDYILEKRLYYLTNTLKTFISLILIAIMIHYTPNIKEYFSHLDILIAFIAVLYLAVKLKKLIK</sequence>
<dbReference type="KEGG" id="mvu:Metvu_0395"/>
<evidence type="ECO:0000313" key="2">
    <source>
        <dbReference type="EMBL" id="ACX72258.1"/>
    </source>
</evidence>
<accession>C9RFA6</accession>
<keyword evidence="1" id="KW-0472">Membrane</keyword>
<evidence type="ECO:0000256" key="1">
    <source>
        <dbReference type="SAM" id="Phobius"/>
    </source>
</evidence>
<feature type="transmembrane region" description="Helical" evidence="1">
    <location>
        <begin position="12"/>
        <end position="32"/>
    </location>
</feature>
<protein>
    <submittedName>
        <fullName evidence="2">Uncharacterized protein</fullName>
    </submittedName>
</protein>
<reference evidence="2" key="1">
    <citation type="submission" date="2009-10" db="EMBL/GenBank/DDBJ databases">
        <title>Complete sequence of chromosome of Methanocaldococcus vulcanius M7.</title>
        <authorList>
            <consortium name="US DOE Joint Genome Institute"/>
            <person name="Lucas S."/>
            <person name="Copeland A."/>
            <person name="Lapidus A."/>
            <person name="Glavina del Rio T."/>
            <person name="Dalin E."/>
            <person name="Tice H."/>
            <person name="Bruce D."/>
            <person name="Goodwin L."/>
            <person name="Pitluck S."/>
            <person name="Lcollab F.I."/>
            <person name="Brettin T."/>
            <person name="Detter J.C."/>
            <person name="Han C."/>
            <person name="Tapia R."/>
            <person name="Kuske C.R."/>
            <person name="Schmutz J."/>
            <person name="Larimer F."/>
            <person name="Land M."/>
            <person name="Hauser L."/>
            <person name="Kyrpides N."/>
            <person name="Ovchinikova G."/>
            <person name="Sieprawska-Lupa M."/>
            <person name="Whitman W.B."/>
            <person name="Woyke T."/>
        </authorList>
    </citation>
    <scope>NUCLEOTIDE SEQUENCE [LARGE SCALE GENOMIC DNA]</scope>
    <source>
        <strain evidence="2">M7</strain>
    </source>
</reference>